<evidence type="ECO:0000256" key="1">
    <source>
        <dbReference type="SAM" id="MobiDB-lite"/>
    </source>
</evidence>
<comment type="caution">
    <text evidence="2">The sequence shown here is derived from an EMBL/GenBank/DDBJ whole genome shotgun (WGS) entry which is preliminary data.</text>
</comment>
<reference evidence="2" key="1">
    <citation type="submission" date="2021-04" db="EMBL/GenBank/DDBJ databases">
        <title>Pseudonocardia sp. nov., isolated from sandy soil of mangrove forest.</title>
        <authorList>
            <person name="Zan Z."/>
            <person name="Huang R."/>
            <person name="Liu W."/>
        </authorList>
    </citation>
    <scope>NUCLEOTIDE SEQUENCE</scope>
    <source>
        <strain evidence="2">S2-4</strain>
    </source>
</reference>
<feature type="region of interest" description="Disordered" evidence="1">
    <location>
        <begin position="64"/>
        <end position="87"/>
    </location>
</feature>
<evidence type="ECO:0000313" key="3">
    <source>
        <dbReference type="Proteomes" id="UP001165283"/>
    </source>
</evidence>
<dbReference type="PANTHER" id="PTHR39324">
    <property type="entry name" value="CALCIUM DODECIN"/>
    <property type="match status" value="1"/>
</dbReference>
<organism evidence="2 3">
    <name type="scientific">Pseudonocardia humida</name>
    <dbReference type="NCBI Taxonomy" id="2800819"/>
    <lineage>
        <taxon>Bacteria</taxon>
        <taxon>Bacillati</taxon>
        <taxon>Actinomycetota</taxon>
        <taxon>Actinomycetes</taxon>
        <taxon>Pseudonocardiales</taxon>
        <taxon>Pseudonocardiaceae</taxon>
        <taxon>Pseudonocardia</taxon>
    </lineage>
</organism>
<dbReference type="InterPro" id="IPR025543">
    <property type="entry name" value="Dodecin-like"/>
</dbReference>
<keyword evidence="3" id="KW-1185">Reference proteome</keyword>
<dbReference type="EMBL" id="JAGSOV010000022">
    <property type="protein sequence ID" value="MCO1655440.1"/>
    <property type="molecule type" value="Genomic_DNA"/>
</dbReference>
<evidence type="ECO:0000313" key="2">
    <source>
        <dbReference type="EMBL" id="MCO1655440.1"/>
    </source>
</evidence>
<sequence length="87" mass="9116">MRMVRVTEVVGTSAESWEAAGRAAVADVARTVAGLQSAEVVKQDLVIEDGVVVAYRVRLAVAFDPGGGGSSRRRSTTVVDERRASGV</sequence>
<dbReference type="SUPFAM" id="SSF89807">
    <property type="entry name" value="Dodecin-like"/>
    <property type="match status" value="1"/>
</dbReference>
<accession>A0ABT0ZXG8</accession>
<proteinExistence type="predicted"/>
<dbReference type="Gene3D" id="3.30.1660.10">
    <property type="entry name" value="Flavin-binding protein dodecin"/>
    <property type="match status" value="1"/>
</dbReference>
<gene>
    <name evidence="2" type="ORF">KDL28_10285</name>
</gene>
<dbReference type="PANTHER" id="PTHR39324:SF1">
    <property type="entry name" value="CALCIUM DODECIN"/>
    <property type="match status" value="1"/>
</dbReference>
<dbReference type="InterPro" id="IPR009923">
    <property type="entry name" value="Dodecin"/>
</dbReference>
<dbReference type="InterPro" id="IPR036694">
    <property type="entry name" value="Dodecin-like_sf"/>
</dbReference>
<protein>
    <submittedName>
        <fullName evidence="2">Dodecin domain-containing protein</fullName>
    </submittedName>
</protein>
<dbReference type="Pfam" id="PF07311">
    <property type="entry name" value="Dodecin"/>
    <property type="match status" value="1"/>
</dbReference>
<dbReference type="Proteomes" id="UP001165283">
    <property type="component" value="Unassembled WGS sequence"/>
</dbReference>
<name>A0ABT0ZXG8_9PSEU</name>